<evidence type="ECO:0000256" key="3">
    <source>
        <dbReference type="ARBA" id="ARBA00022737"/>
    </source>
</evidence>
<dbReference type="Pfam" id="PF00931">
    <property type="entry name" value="NB-ARC"/>
    <property type="match status" value="1"/>
</dbReference>
<dbReference type="SUPFAM" id="SSF52058">
    <property type="entry name" value="L domain-like"/>
    <property type="match status" value="2"/>
</dbReference>
<dbReference type="Gene3D" id="3.40.50.300">
    <property type="entry name" value="P-loop containing nucleotide triphosphate hydrolases"/>
    <property type="match status" value="1"/>
</dbReference>
<reference evidence="14" key="3">
    <citation type="journal article" date="2017" name="Nature">
        <title>Genome sequence of the progenitor of the wheat D genome Aegilops tauschii.</title>
        <authorList>
            <person name="Luo M.C."/>
            <person name="Gu Y.Q."/>
            <person name="Puiu D."/>
            <person name="Wang H."/>
            <person name="Twardziok S.O."/>
            <person name="Deal K.R."/>
            <person name="Huo N."/>
            <person name="Zhu T."/>
            <person name="Wang L."/>
            <person name="Wang Y."/>
            <person name="McGuire P.E."/>
            <person name="Liu S."/>
            <person name="Long H."/>
            <person name="Ramasamy R.K."/>
            <person name="Rodriguez J.C."/>
            <person name="Van S.L."/>
            <person name="Yuan L."/>
            <person name="Wang Z."/>
            <person name="Xia Z."/>
            <person name="Xiao L."/>
            <person name="Anderson O.D."/>
            <person name="Ouyang S."/>
            <person name="Liang Y."/>
            <person name="Zimin A.V."/>
            <person name="Pertea G."/>
            <person name="Qi P."/>
            <person name="Bennetzen J.L."/>
            <person name="Dai X."/>
            <person name="Dawson M.W."/>
            <person name="Muller H.G."/>
            <person name="Kugler K."/>
            <person name="Rivarola-Duarte L."/>
            <person name="Spannagl M."/>
            <person name="Mayer K.F.X."/>
            <person name="Lu F.H."/>
            <person name="Bevan M.W."/>
            <person name="Leroy P."/>
            <person name="Li P."/>
            <person name="You F.M."/>
            <person name="Sun Q."/>
            <person name="Liu Z."/>
            <person name="Lyons E."/>
            <person name="Wicker T."/>
            <person name="Salzberg S.L."/>
            <person name="Devos K.M."/>
            <person name="Dvorak J."/>
        </authorList>
    </citation>
    <scope>NUCLEOTIDE SEQUENCE [LARGE SCALE GENOMIC DNA]</scope>
    <source>
        <strain evidence="14">cv. AL8/78</strain>
    </source>
</reference>
<dbReference type="STRING" id="200361.A0A453GK85"/>
<dbReference type="Gene3D" id="1.10.10.10">
    <property type="entry name" value="Winged helix-like DNA-binding domain superfamily/Winged helix DNA-binding domain"/>
    <property type="match status" value="1"/>
</dbReference>
<reference evidence="15" key="1">
    <citation type="journal article" date="2014" name="Science">
        <title>Ancient hybridizations among the ancestral genomes of bread wheat.</title>
        <authorList>
            <consortium name="International Wheat Genome Sequencing Consortium,"/>
            <person name="Marcussen T."/>
            <person name="Sandve S.R."/>
            <person name="Heier L."/>
            <person name="Spannagl M."/>
            <person name="Pfeifer M."/>
            <person name="Jakobsen K.S."/>
            <person name="Wulff B.B."/>
            <person name="Steuernagel B."/>
            <person name="Mayer K.F."/>
            <person name="Olsen O.A."/>
        </authorList>
    </citation>
    <scope>NUCLEOTIDE SEQUENCE [LARGE SCALE GENOMIC DNA]</scope>
    <source>
        <strain evidence="15">cv. AL8/78</strain>
    </source>
</reference>
<dbReference type="InterPro" id="IPR003591">
    <property type="entry name" value="Leu-rich_rpt_typical-subtyp"/>
</dbReference>
<evidence type="ECO:0000256" key="7">
    <source>
        <dbReference type="ARBA" id="ARBA00023054"/>
    </source>
</evidence>
<organism evidence="14 15">
    <name type="scientific">Aegilops tauschii subsp. strangulata</name>
    <name type="common">Goatgrass</name>
    <dbReference type="NCBI Taxonomy" id="200361"/>
    <lineage>
        <taxon>Eukaryota</taxon>
        <taxon>Viridiplantae</taxon>
        <taxon>Streptophyta</taxon>
        <taxon>Embryophyta</taxon>
        <taxon>Tracheophyta</taxon>
        <taxon>Spermatophyta</taxon>
        <taxon>Magnoliopsida</taxon>
        <taxon>Liliopsida</taxon>
        <taxon>Poales</taxon>
        <taxon>Poaceae</taxon>
        <taxon>BOP clade</taxon>
        <taxon>Pooideae</taxon>
        <taxon>Triticodae</taxon>
        <taxon>Triticeae</taxon>
        <taxon>Triticinae</taxon>
        <taxon>Aegilops</taxon>
    </lineage>
</organism>
<dbReference type="Pfam" id="PF18052">
    <property type="entry name" value="Rx_N"/>
    <property type="match status" value="1"/>
</dbReference>
<reference evidence="15" key="2">
    <citation type="journal article" date="2017" name="Nat. Plants">
        <title>The Aegilops tauschii genome reveals multiple impacts of transposons.</title>
        <authorList>
            <person name="Zhao G."/>
            <person name="Zou C."/>
            <person name="Li K."/>
            <person name="Wang K."/>
            <person name="Li T."/>
            <person name="Gao L."/>
            <person name="Zhang X."/>
            <person name="Wang H."/>
            <person name="Yang Z."/>
            <person name="Liu X."/>
            <person name="Jiang W."/>
            <person name="Mao L."/>
            <person name="Kong X."/>
            <person name="Jiao Y."/>
            <person name="Jia J."/>
        </authorList>
    </citation>
    <scope>NUCLEOTIDE SEQUENCE [LARGE SCALE GENOMIC DNA]</scope>
    <source>
        <strain evidence="15">cv. AL8/78</strain>
    </source>
</reference>
<evidence type="ECO:0000256" key="1">
    <source>
        <dbReference type="ARBA" id="ARBA00008894"/>
    </source>
</evidence>
<dbReference type="PANTHER" id="PTHR36766">
    <property type="entry name" value="PLANT BROAD-SPECTRUM MILDEW RESISTANCE PROTEIN RPW8"/>
    <property type="match status" value="1"/>
</dbReference>
<dbReference type="InterPro" id="IPR006553">
    <property type="entry name" value="Leu-rich_rpt_Cys-con_subtyp"/>
</dbReference>
<dbReference type="InterPro" id="IPR001611">
    <property type="entry name" value="Leu-rich_rpt"/>
</dbReference>
<keyword evidence="7" id="KW-0175">Coiled coil</keyword>
<feature type="domain" description="Disease resistance N-terminal" evidence="9">
    <location>
        <begin position="12"/>
        <end position="99"/>
    </location>
</feature>
<dbReference type="Gene3D" id="3.80.10.10">
    <property type="entry name" value="Ribonuclease Inhibitor"/>
    <property type="match status" value="3"/>
</dbReference>
<keyword evidence="4" id="KW-0547">Nucleotide-binding</keyword>
<reference evidence="14" key="5">
    <citation type="journal article" date="2021" name="G3 (Bethesda)">
        <title>Aegilops tauschii genome assembly Aet v5.0 features greater sequence contiguity and improved annotation.</title>
        <authorList>
            <person name="Wang L."/>
            <person name="Zhu T."/>
            <person name="Rodriguez J.C."/>
            <person name="Deal K.R."/>
            <person name="Dubcovsky J."/>
            <person name="McGuire P.E."/>
            <person name="Lux T."/>
            <person name="Spannagl M."/>
            <person name="Mayer K.F.X."/>
            <person name="Baldrich P."/>
            <person name="Meyers B.C."/>
            <person name="Huo N."/>
            <person name="Gu Y.Q."/>
            <person name="Zhou H."/>
            <person name="Devos K.M."/>
            <person name="Bennetzen J.L."/>
            <person name="Unver T."/>
            <person name="Budak H."/>
            <person name="Gulick P.J."/>
            <person name="Galiba G."/>
            <person name="Kalapos B."/>
            <person name="Nelson D.R."/>
            <person name="Li P."/>
            <person name="You F.M."/>
            <person name="Luo M.C."/>
            <person name="Dvorak J."/>
        </authorList>
    </citation>
    <scope>NUCLEOTIDE SEQUENCE [LARGE SCALE GENOMIC DNA]</scope>
    <source>
        <strain evidence="14">cv. AL8/78</strain>
    </source>
</reference>
<dbReference type="InterPro" id="IPR042197">
    <property type="entry name" value="Apaf_helical"/>
</dbReference>
<dbReference type="EnsemblPlants" id="AET3Gv21062000.1">
    <property type="protein sequence ID" value="AET3Gv21062000.1"/>
    <property type="gene ID" value="AET3Gv21062000"/>
</dbReference>
<dbReference type="Gramene" id="AET3Gv21062000.1">
    <property type="protein sequence ID" value="AET3Gv21062000.1"/>
    <property type="gene ID" value="AET3Gv21062000"/>
</dbReference>
<dbReference type="Gene3D" id="1.10.8.430">
    <property type="entry name" value="Helical domain of apoptotic protease-activating factors"/>
    <property type="match status" value="1"/>
</dbReference>
<proteinExistence type="inferred from homology"/>
<dbReference type="GO" id="GO:0051707">
    <property type="term" value="P:response to other organism"/>
    <property type="evidence" value="ECO:0007669"/>
    <property type="project" value="UniProtKB-ARBA"/>
</dbReference>
<evidence type="ECO:0000259" key="13">
    <source>
        <dbReference type="Pfam" id="PF25019"/>
    </source>
</evidence>
<keyword evidence="5" id="KW-0611">Plant defense</keyword>
<evidence type="ECO:0000259" key="8">
    <source>
        <dbReference type="Pfam" id="PF00931"/>
    </source>
</evidence>
<feature type="domain" description="Zer-1-like leucine-rich repeats region" evidence="12">
    <location>
        <begin position="745"/>
        <end position="806"/>
    </location>
</feature>
<dbReference type="InterPro" id="IPR036388">
    <property type="entry name" value="WH-like_DNA-bd_sf"/>
</dbReference>
<dbReference type="PANTHER" id="PTHR36766:SF74">
    <property type="entry name" value="NB-ARC DOMAIN-CONTAINING PROTEIN"/>
    <property type="match status" value="1"/>
</dbReference>
<dbReference type="InterPro" id="IPR032675">
    <property type="entry name" value="LRR_dom_sf"/>
</dbReference>
<evidence type="ECO:0000259" key="9">
    <source>
        <dbReference type="Pfam" id="PF18052"/>
    </source>
</evidence>
<dbReference type="InterPro" id="IPR055414">
    <property type="entry name" value="LRR_R13L4/SHOC2-like"/>
</dbReference>
<dbReference type="InterPro" id="IPR058922">
    <property type="entry name" value="WHD_DRP"/>
</dbReference>
<dbReference type="Pfam" id="PF00560">
    <property type="entry name" value="LRR_1"/>
    <property type="match status" value="1"/>
</dbReference>
<dbReference type="Pfam" id="PF25019">
    <property type="entry name" value="LRR_R13L1-DRL21"/>
    <property type="match status" value="1"/>
</dbReference>
<dbReference type="Pfam" id="PF23559">
    <property type="entry name" value="WHD_DRP"/>
    <property type="match status" value="1"/>
</dbReference>
<evidence type="ECO:0000313" key="15">
    <source>
        <dbReference type="Proteomes" id="UP000015105"/>
    </source>
</evidence>
<dbReference type="Gene3D" id="1.20.5.4130">
    <property type="match status" value="1"/>
</dbReference>
<dbReference type="SUPFAM" id="SSF52047">
    <property type="entry name" value="RNI-like"/>
    <property type="match status" value="1"/>
</dbReference>
<dbReference type="GO" id="GO:0006952">
    <property type="term" value="P:defense response"/>
    <property type="evidence" value="ECO:0007669"/>
    <property type="project" value="UniProtKB-KW"/>
</dbReference>
<evidence type="ECO:0000259" key="12">
    <source>
        <dbReference type="Pfam" id="PF25013"/>
    </source>
</evidence>
<feature type="domain" description="Disease resistance R13L4/SHOC-2-like LRR" evidence="11">
    <location>
        <begin position="556"/>
        <end position="675"/>
    </location>
</feature>
<feature type="domain" description="NB-ARC" evidence="8">
    <location>
        <begin position="170"/>
        <end position="350"/>
    </location>
</feature>
<dbReference type="InterPro" id="IPR002182">
    <property type="entry name" value="NB-ARC"/>
</dbReference>
<dbReference type="Proteomes" id="UP000015105">
    <property type="component" value="Chromosome 3D"/>
</dbReference>
<reference evidence="14" key="4">
    <citation type="submission" date="2019-03" db="UniProtKB">
        <authorList>
            <consortium name="EnsemblPlants"/>
        </authorList>
    </citation>
    <scope>IDENTIFICATION</scope>
</reference>
<sequence length="1388" mass="156405">MVGVGEMIVSAVVKQIASRLIKIVGDEIALHWKFKGEVDKMMQKMKDLAAMMHDADNKVSQGGEVGKEVGRWLLKLKSVAYDLEDLLDDLDTKNNEAKVFFSRNNQAYQWITRPHNLEDVGKRIVELVNEGRVFKLACETPTEGSRSKETFAAISDGGITSGMQGRGAEKDKLISLLLGTEYNEHISIIPVVGLGGIGKTTLVQSVYGDKRVNIFDIRAWVHVSTNFDLRKIVSSILKSINTGINLDNCTLQSLHQSLKDELTGKKYLIVLDDLWEENVSKLEGLKQMLQYGSNGSKIIVTTRNQRVVQSGLHTGVLANAGKICVALVHDQINLGILSIDDCWDLMKIRAFGPGDDQTTLEKIGYAIAGKCGGLPLVANAFGQVMSEDKSIEAWQDIKERMVDLGLKGIHQKETLQSLKLSYHYMKSEFKICFTYLAAFPKGFIIDTNRLVQQWNALGYTYPGYDGQRCLKYLLGMSFLQISESSSVGPSSMHSKVPQEITMHDFVHELVTIIAAEEFLVMDGTEPKKMDKPIHCRHAQLIKYKNQSHAFKHLPLKLRSLHFRDSQELQLPKNAFSRFRYMRILDLSSSQRGGCLVMPPFSIDELQLLRYFDVSGLPIASLPRSLHTLQNMQTLIMSNCSLETMPDNICSLHKLRYLDLSGNSNLNKLPTSLVGLAKLVFLNLSGCSMLTRLCDNVSLESLEHLDLSNCHELENLPNNFGDLQNLVFLKLSSCHKVSVLPESFCRLRNLKGLDLSDCHELKELPNCFGLLYKLESLNLASCPKLKLLPDSFCKLFKLRHLDLSYSIMLERLPSSFYNLKLRSLDMHDTSLTTFPNGIQTMTTLTQFLFTSANHCVAHEADLAIEHLGLQGRLIHPVREVHNTGFSSIVELSQLTCPDLQVECLENVMSPEDAERAKLHDRSDLLRLSLQWDREKETSAVECKLVLEQLLPPRTLEQLAIRGYLSKDFPNWMTDIASHLPSLTYLKLYDLDICDPLPPLGQLPNLRSLYMENMPNIEEIGKELYGEGHPTFIKLRVINLQGMQNLVEWLTTQSGAENEEILIPNLHKLEIVDCPQLKFLPYPPRSMCWRLDNSNSDDMVSERVSLKVSSYNLLCRMSIINCNFSRDKWHSLRHFNTLEIFDVISCSGLRALPEVFKSFTSLKKLYLISIKGLETLPEWLGDLTFLEVIMIASPGKLTSLPESVQKLTALKELRLWRCRSLAKLPDGIGCCTSLERLDIKGCHKLTFLPESVKNLPALKSLWLVYCKRLALPEWLGQLICLEELAFSSRPNLTSSLTSMQKLTALKTIRLQCSDMTAFPRWLGQLISLHLLIICDSPNLTSLPESICNHAVLKSLAITSTCPSLIEWCNGKGNPKINVPFGMTRSEQLFG</sequence>
<evidence type="ECO:0000259" key="10">
    <source>
        <dbReference type="Pfam" id="PF23559"/>
    </source>
</evidence>
<evidence type="ECO:0000256" key="2">
    <source>
        <dbReference type="ARBA" id="ARBA00022614"/>
    </source>
</evidence>
<feature type="domain" description="Disease resistance protein winged helix" evidence="10">
    <location>
        <begin position="439"/>
        <end position="510"/>
    </location>
</feature>
<feature type="domain" description="Disease resistance R13L4/SHOC-2-like LRR" evidence="11">
    <location>
        <begin position="1208"/>
        <end position="1367"/>
    </location>
</feature>
<evidence type="ECO:0008006" key="16">
    <source>
        <dbReference type="Google" id="ProtNLM"/>
    </source>
</evidence>
<dbReference type="Pfam" id="PF25013">
    <property type="entry name" value="LRR_Zer-1"/>
    <property type="match status" value="1"/>
</dbReference>
<accession>A0A453GK85</accession>
<protein>
    <recommendedName>
        <fullName evidence="16">Disease resistance protein RGA3</fullName>
    </recommendedName>
</protein>
<keyword evidence="3" id="KW-0677">Repeat</keyword>
<dbReference type="SMART" id="SM00369">
    <property type="entry name" value="LRR_TYP"/>
    <property type="match status" value="6"/>
</dbReference>
<dbReference type="InterPro" id="IPR056789">
    <property type="entry name" value="LRR_R13L1-DRL21"/>
</dbReference>
<feature type="domain" description="R13L1/DRL21-like LRR repeat region" evidence="13">
    <location>
        <begin position="888"/>
        <end position="1012"/>
    </location>
</feature>
<name>A0A453GK85_AEGTS</name>
<comment type="similarity">
    <text evidence="1">Belongs to the disease resistance NB-LRR family.</text>
</comment>
<evidence type="ECO:0000259" key="11">
    <source>
        <dbReference type="Pfam" id="PF23598"/>
    </source>
</evidence>
<dbReference type="InterPro" id="IPR041118">
    <property type="entry name" value="Rx_N"/>
</dbReference>
<evidence type="ECO:0000313" key="14">
    <source>
        <dbReference type="EnsemblPlants" id="AET3Gv21062000.1"/>
    </source>
</evidence>
<dbReference type="PRINTS" id="PR00364">
    <property type="entry name" value="DISEASERSIST"/>
</dbReference>
<dbReference type="InterPro" id="IPR056845">
    <property type="entry name" value="LRR_Zer-1"/>
</dbReference>
<dbReference type="SMART" id="SM00367">
    <property type="entry name" value="LRR_CC"/>
    <property type="match status" value="4"/>
</dbReference>
<dbReference type="Pfam" id="PF23598">
    <property type="entry name" value="LRR_14"/>
    <property type="match status" value="2"/>
</dbReference>
<keyword evidence="2" id="KW-0433">Leucine-rich repeat</keyword>
<dbReference type="GO" id="GO:0043531">
    <property type="term" value="F:ADP binding"/>
    <property type="evidence" value="ECO:0007669"/>
    <property type="project" value="InterPro"/>
</dbReference>
<dbReference type="GO" id="GO:0005524">
    <property type="term" value="F:ATP binding"/>
    <property type="evidence" value="ECO:0007669"/>
    <property type="project" value="UniProtKB-KW"/>
</dbReference>
<keyword evidence="6" id="KW-0067">ATP-binding</keyword>
<keyword evidence="15" id="KW-1185">Reference proteome</keyword>
<dbReference type="InterPro" id="IPR027417">
    <property type="entry name" value="P-loop_NTPase"/>
</dbReference>
<evidence type="ECO:0000256" key="6">
    <source>
        <dbReference type="ARBA" id="ARBA00022840"/>
    </source>
</evidence>
<evidence type="ECO:0000256" key="4">
    <source>
        <dbReference type="ARBA" id="ARBA00022741"/>
    </source>
</evidence>
<evidence type="ECO:0000256" key="5">
    <source>
        <dbReference type="ARBA" id="ARBA00022821"/>
    </source>
</evidence>
<dbReference type="SUPFAM" id="SSF52540">
    <property type="entry name" value="P-loop containing nucleoside triphosphate hydrolases"/>
    <property type="match status" value="1"/>
</dbReference>